<accession>A0A803NL50</accession>
<sequence>MKNLLWRAAKCCLPTMSQLQLKRVEVDFLCLVCLLEAKTISHALLTCSAAILCWNRVGIGTIMQQDMSFLDWCIRQFLVLDVERTSLLVALCWAIGMQEMTRYGKTSNDLLFIGYIPGDGAEQWVAPSANSIEINVNATVFNETHNYGVGVVARDSNSLLVEGCTKLFQGSVDSMVAEAIGFGKP</sequence>
<dbReference type="Gramene" id="evm.model.01.2430">
    <property type="protein sequence ID" value="cds.evm.model.01.2430"/>
    <property type="gene ID" value="evm.TU.01.2430"/>
</dbReference>
<dbReference type="Proteomes" id="UP000596661">
    <property type="component" value="Chromosome 1"/>
</dbReference>
<protein>
    <recommendedName>
        <fullName evidence="1">Reverse transcriptase zinc-binding domain-containing protein</fullName>
    </recommendedName>
</protein>
<keyword evidence="3" id="KW-1185">Reference proteome</keyword>
<evidence type="ECO:0000313" key="2">
    <source>
        <dbReference type="EnsemblPlants" id="cds.evm.model.01.2430"/>
    </source>
</evidence>
<dbReference type="Pfam" id="PF13966">
    <property type="entry name" value="zf-RVT"/>
    <property type="match status" value="1"/>
</dbReference>
<dbReference type="EMBL" id="UZAU01000073">
    <property type="status" value="NOT_ANNOTATED_CDS"/>
    <property type="molecule type" value="Genomic_DNA"/>
</dbReference>
<proteinExistence type="predicted"/>
<feature type="domain" description="Reverse transcriptase zinc-binding" evidence="1">
    <location>
        <begin position="2"/>
        <end position="54"/>
    </location>
</feature>
<name>A0A803NL50_CANSA</name>
<dbReference type="InterPro" id="IPR026960">
    <property type="entry name" value="RVT-Znf"/>
</dbReference>
<reference evidence="2" key="2">
    <citation type="submission" date="2021-03" db="UniProtKB">
        <authorList>
            <consortium name="EnsemblPlants"/>
        </authorList>
    </citation>
    <scope>IDENTIFICATION</scope>
</reference>
<reference evidence="2" key="1">
    <citation type="submission" date="2018-11" db="EMBL/GenBank/DDBJ databases">
        <authorList>
            <person name="Grassa J C."/>
        </authorList>
    </citation>
    <scope>NUCLEOTIDE SEQUENCE [LARGE SCALE GENOMIC DNA]</scope>
</reference>
<organism evidence="2 3">
    <name type="scientific">Cannabis sativa</name>
    <name type="common">Hemp</name>
    <name type="synonym">Marijuana</name>
    <dbReference type="NCBI Taxonomy" id="3483"/>
    <lineage>
        <taxon>Eukaryota</taxon>
        <taxon>Viridiplantae</taxon>
        <taxon>Streptophyta</taxon>
        <taxon>Embryophyta</taxon>
        <taxon>Tracheophyta</taxon>
        <taxon>Spermatophyta</taxon>
        <taxon>Magnoliopsida</taxon>
        <taxon>eudicotyledons</taxon>
        <taxon>Gunneridae</taxon>
        <taxon>Pentapetalae</taxon>
        <taxon>rosids</taxon>
        <taxon>fabids</taxon>
        <taxon>Rosales</taxon>
        <taxon>Cannabaceae</taxon>
        <taxon>Cannabis</taxon>
    </lineage>
</organism>
<dbReference type="AlphaFoldDB" id="A0A803NL50"/>
<evidence type="ECO:0000313" key="3">
    <source>
        <dbReference type="Proteomes" id="UP000596661"/>
    </source>
</evidence>
<dbReference type="EnsemblPlants" id="evm.model.01.2430">
    <property type="protein sequence ID" value="cds.evm.model.01.2430"/>
    <property type="gene ID" value="evm.TU.01.2430"/>
</dbReference>
<evidence type="ECO:0000259" key="1">
    <source>
        <dbReference type="Pfam" id="PF13966"/>
    </source>
</evidence>